<dbReference type="PANTHER" id="PTHR46663">
    <property type="entry name" value="DIGUANYLATE CYCLASE DGCT-RELATED"/>
    <property type="match status" value="1"/>
</dbReference>
<dbReference type="CDD" id="cd01949">
    <property type="entry name" value="GGDEF"/>
    <property type="match status" value="1"/>
</dbReference>
<evidence type="ECO:0000313" key="2">
    <source>
        <dbReference type="EMBL" id="MBV7273641.1"/>
    </source>
</evidence>
<reference evidence="2" key="1">
    <citation type="submission" date="2020-12" db="EMBL/GenBank/DDBJ databases">
        <title>Clostridium thailandense sp. nov., a novel acetogenic bacterium isolated from peat land soil in Thailand.</title>
        <authorList>
            <person name="Chaikitkaew S."/>
            <person name="Birkeland N.K."/>
        </authorList>
    </citation>
    <scope>NUCLEOTIDE SEQUENCE</scope>
    <source>
        <strain evidence="2">PL3</strain>
    </source>
</reference>
<dbReference type="EMBL" id="JAEEGC010000052">
    <property type="protein sequence ID" value="MBV7273641.1"/>
    <property type="molecule type" value="Genomic_DNA"/>
</dbReference>
<dbReference type="Proteomes" id="UP000694308">
    <property type="component" value="Unassembled WGS sequence"/>
</dbReference>
<dbReference type="SMART" id="SM00267">
    <property type="entry name" value="GGDEF"/>
    <property type="match status" value="1"/>
</dbReference>
<dbReference type="InterPro" id="IPR000160">
    <property type="entry name" value="GGDEF_dom"/>
</dbReference>
<name>A0A949TUE4_9CLOT</name>
<accession>A0A949TUE4</accession>
<sequence>MELKDSKEKNKFFSVFFIDLNEFKKVNDNFGHDFGDFLLCEVGKRIKECVRECDVVARIGGDEFTLIISDISSYENALELEKNIHKALGRPIMREDTCVSLYASIGISMFPEDGDNEDSLINKADSRMYMIKNKVNIRIN</sequence>
<gene>
    <name evidence="2" type="ORF">I6U48_12035</name>
</gene>
<keyword evidence="3" id="KW-1185">Reference proteome</keyword>
<dbReference type="AlphaFoldDB" id="A0A949TUE4"/>
<organism evidence="2 3">
    <name type="scientific">Clostridium thailandense</name>
    <dbReference type="NCBI Taxonomy" id="2794346"/>
    <lineage>
        <taxon>Bacteria</taxon>
        <taxon>Bacillati</taxon>
        <taxon>Bacillota</taxon>
        <taxon>Clostridia</taxon>
        <taxon>Eubacteriales</taxon>
        <taxon>Clostridiaceae</taxon>
        <taxon>Clostridium</taxon>
    </lineage>
</organism>
<comment type="caution">
    <text evidence="2">The sequence shown here is derived from an EMBL/GenBank/DDBJ whole genome shotgun (WGS) entry which is preliminary data.</text>
</comment>
<evidence type="ECO:0000259" key="1">
    <source>
        <dbReference type="PROSITE" id="PS50887"/>
    </source>
</evidence>
<dbReference type="InterPro" id="IPR052163">
    <property type="entry name" value="DGC-Regulatory_Protein"/>
</dbReference>
<proteinExistence type="predicted"/>
<feature type="domain" description="GGDEF" evidence="1">
    <location>
        <begin position="11"/>
        <end position="140"/>
    </location>
</feature>
<protein>
    <submittedName>
        <fullName evidence="2">GGDEF domain-containing protein</fullName>
    </submittedName>
</protein>
<evidence type="ECO:0000313" key="3">
    <source>
        <dbReference type="Proteomes" id="UP000694308"/>
    </source>
</evidence>
<dbReference type="Pfam" id="PF00990">
    <property type="entry name" value="GGDEF"/>
    <property type="match status" value="1"/>
</dbReference>
<dbReference type="PANTHER" id="PTHR46663:SF2">
    <property type="entry name" value="GGDEF DOMAIN-CONTAINING PROTEIN"/>
    <property type="match status" value="1"/>
</dbReference>
<dbReference type="NCBIfam" id="TIGR00254">
    <property type="entry name" value="GGDEF"/>
    <property type="match status" value="1"/>
</dbReference>
<dbReference type="PROSITE" id="PS50887">
    <property type="entry name" value="GGDEF"/>
    <property type="match status" value="1"/>
</dbReference>